<dbReference type="Pfam" id="PF14317">
    <property type="entry name" value="YcxB"/>
    <property type="match status" value="1"/>
</dbReference>
<feature type="domain" description="YcxB-like C-terminal" evidence="2">
    <location>
        <begin position="99"/>
        <end position="153"/>
    </location>
</feature>
<keyword evidence="4" id="KW-1185">Reference proteome</keyword>
<keyword evidence="1" id="KW-0812">Transmembrane</keyword>
<comment type="caution">
    <text evidence="3">The sequence shown here is derived from an EMBL/GenBank/DDBJ whole genome shotgun (WGS) entry which is preliminary data.</text>
</comment>
<dbReference type="EMBL" id="JAJNBZ010000016">
    <property type="protein sequence ID" value="MCE5171303.1"/>
    <property type="molecule type" value="Genomic_DNA"/>
</dbReference>
<keyword evidence="1" id="KW-1133">Transmembrane helix</keyword>
<accession>A0ABS8YH72</accession>
<reference evidence="3 4" key="1">
    <citation type="submission" date="2021-11" db="EMBL/GenBank/DDBJ databases">
        <title>Draft genome sequence of Paenibacillus profundus YoMME, a new Gram-positive bacteria with exoelectrogenic properties.</title>
        <authorList>
            <person name="Hubenova Y."/>
            <person name="Hubenova E."/>
            <person name="Manasiev Y."/>
            <person name="Peykov S."/>
            <person name="Mitov M."/>
        </authorList>
    </citation>
    <scope>NUCLEOTIDE SEQUENCE [LARGE SCALE GENOMIC DNA]</scope>
    <source>
        <strain evidence="3 4">YoMME</strain>
    </source>
</reference>
<evidence type="ECO:0000256" key="1">
    <source>
        <dbReference type="SAM" id="Phobius"/>
    </source>
</evidence>
<evidence type="ECO:0000313" key="3">
    <source>
        <dbReference type="EMBL" id="MCE5171303.1"/>
    </source>
</evidence>
<dbReference type="RefSeq" id="WP_233697816.1">
    <property type="nucleotide sequence ID" value="NZ_JAJNBZ010000016.1"/>
</dbReference>
<proteinExistence type="predicted"/>
<feature type="transmembrane region" description="Helical" evidence="1">
    <location>
        <begin position="58"/>
        <end position="77"/>
    </location>
</feature>
<sequence>MHSTIHLNYQLTIRDYMDYQFQFIKKSLLTLGLILNVVLLVILLAITGFQAGVKEWKWMVPVIIVVNGAAGALYYMLMRAVTGKSFGKDASAHQYDIQLSDEGIRLQTPATEGYYAWSEVYKVAESRKRFFIFFAENTALIIPKDEHDSALRALFKAHA</sequence>
<organism evidence="3 4">
    <name type="scientific">Paenibacillus profundus</name>
    <dbReference type="NCBI Taxonomy" id="1173085"/>
    <lineage>
        <taxon>Bacteria</taxon>
        <taxon>Bacillati</taxon>
        <taxon>Bacillota</taxon>
        <taxon>Bacilli</taxon>
        <taxon>Bacillales</taxon>
        <taxon>Paenibacillaceae</taxon>
        <taxon>Paenibacillus</taxon>
    </lineage>
</organism>
<protein>
    <submittedName>
        <fullName evidence="3">YcxB family protein</fullName>
    </submittedName>
</protein>
<dbReference type="Proteomes" id="UP001199916">
    <property type="component" value="Unassembled WGS sequence"/>
</dbReference>
<name>A0ABS8YH72_9BACL</name>
<feature type="transmembrane region" description="Helical" evidence="1">
    <location>
        <begin position="27"/>
        <end position="46"/>
    </location>
</feature>
<keyword evidence="1" id="KW-0472">Membrane</keyword>
<dbReference type="InterPro" id="IPR025588">
    <property type="entry name" value="YcxB-like_C"/>
</dbReference>
<evidence type="ECO:0000313" key="4">
    <source>
        <dbReference type="Proteomes" id="UP001199916"/>
    </source>
</evidence>
<evidence type="ECO:0000259" key="2">
    <source>
        <dbReference type="Pfam" id="PF14317"/>
    </source>
</evidence>
<gene>
    <name evidence="3" type="ORF">LQV63_18545</name>
</gene>